<dbReference type="EMBL" id="AOKY01000245">
    <property type="protein sequence ID" value="KDB24674.1"/>
    <property type="molecule type" value="Genomic_DNA"/>
</dbReference>
<accession>A0A059JA86</accession>
<name>A0A059JA86_TRIIM</name>
<reference evidence="2 3" key="1">
    <citation type="submission" date="2014-02" db="EMBL/GenBank/DDBJ databases">
        <title>The Genome Sequence of Trichophyton interdigitale MR816.</title>
        <authorList>
            <consortium name="The Broad Institute Genomics Platform"/>
            <person name="Cuomo C.A."/>
            <person name="White T.C."/>
            <person name="Graser Y."/>
            <person name="Martinez-Rossi N."/>
            <person name="Heitman J."/>
            <person name="Young S.K."/>
            <person name="Zeng Q."/>
            <person name="Gargeya S."/>
            <person name="Abouelleil A."/>
            <person name="Alvarado L."/>
            <person name="Chapman S.B."/>
            <person name="Gainer-Dewar J."/>
            <person name="Goldberg J."/>
            <person name="Griggs A."/>
            <person name="Gujja S."/>
            <person name="Hansen M."/>
            <person name="Howarth C."/>
            <person name="Imamovic A."/>
            <person name="Larimer J."/>
            <person name="Martinez D."/>
            <person name="Murphy C."/>
            <person name="Pearson M.D."/>
            <person name="Persinoti G."/>
            <person name="Poon T."/>
            <person name="Priest M."/>
            <person name="Roberts A.D."/>
            <person name="Saif S."/>
            <person name="Shea T.D."/>
            <person name="Sykes S.N."/>
            <person name="Wortman J."/>
            <person name="Nusbaum C."/>
            <person name="Birren B."/>
        </authorList>
    </citation>
    <scope>NUCLEOTIDE SEQUENCE [LARGE SCALE GENOMIC DNA]</scope>
    <source>
        <strain evidence="2 3">MR816</strain>
    </source>
</reference>
<dbReference type="GO" id="GO:0005524">
    <property type="term" value="F:ATP binding"/>
    <property type="evidence" value="ECO:0007669"/>
    <property type="project" value="InterPro"/>
</dbReference>
<dbReference type="HOGENOM" id="CLU_135192_0_0_1"/>
<proteinExistence type="predicted"/>
<keyword evidence="3" id="KW-1185">Reference proteome</keyword>
<comment type="caution">
    <text evidence="2">The sequence shown here is derived from an EMBL/GenBank/DDBJ whole genome shotgun (WGS) entry which is preliminary data.</text>
</comment>
<dbReference type="GO" id="GO:0004672">
    <property type="term" value="F:protein kinase activity"/>
    <property type="evidence" value="ECO:0007669"/>
    <property type="project" value="InterPro"/>
</dbReference>
<sequence>MFSVPPSCKQTLGSLSTSIQHQISTRSMLHSNYRAFLRRHNHTDIKPNNIIIDREEDRKEITIHRVQLADIEDSIMVPLNRNILGKAVGNRRWRSLRAHAEARANTPSDVFSSGIVTQGSSRGVDVQVIVLQHQLWYFGNNEYITVFLKHMGDENPWGTDVNIVERLG</sequence>
<gene>
    <name evidence="2" type="ORF">H109_03461</name>
</gene>
<dbReference type="AlphaFoldDB" id="A0A059JA86"/>
<dbReference type="Gene3D" id="1.10.510.10">
    <property type="entry name" value="Transferase(Phosphotransferase) domain 1"/>
    <property type="match status" value="1"/>
</dbReference>
<evidence type="ECO:0000313" key="3">
    <source>
        <dbReference type="Proteomes" id="UP000024533"/>
    </source>
</evidence>
<evidence type="ECO:0000313" key="2">
    <source>
        <dbReference type="EMBL" id="KDB24674.1"/>
    </source>
</evidence>
<dbReference type="InterPro" id="IPR000719">
    <property type="entry name" value="Prot_kinase_dom"/>
</dbReference>
<dbReference type="STRING" id="1215338.A0A059JA86"/>
<dbReference type="PROSITE" id="PS50011">
    <property type="entry name" value="PROTEIN_KINASE_DOM"/>
    <property type="match status" value="1"/>
</dbReference>
<evidence type="ECO:0000259" key="1">
    <source>
        <dbReference type="PROSITE" id="PS50011"/>
    </source>
</evidence>
<dbReference type="SUPFAM" id="SSF56112">
    <property type="entry name" value="Protein kinase-like (PK-like)"/>
    <property type="match status" value="1"/>
</dbReference>
<dbReference type="InterPro" id="IPR011009">
    <property type="entry name" value="Kinase-like_dom_sf"/>
</dbReference>
<dbReference type="OrthoDB" id="4062651at2759"/>
<protein>
    <recommendedName>
        <fullName evidence="1">Protein kinase domain-containing protein</fullName>
    </recommendedName>
</protein>
<organism evidence="2 3">
    <name type="scientific">Trichophyton interdigitale (strain MR816)</name>
    <dbReference type="NCBI Taxonomy" id="1215338"/>
    <lineage>
        <taxon>Eukaryota</taxon>
        <taxon>Fungi</taxon>
        <taxon>Dikarya</taxon>
        <taxon>Ascomycota</taxon>
        <taxon>Pezizomycotina</taxon>
        <taxon>Eurotiomycetes</taxon>
        <taxon>Eurotiomycetidae</taxon>
        <taxon>Onygenales</taxon>
        <taxon>Arthrodermataceae</taxon>
        <taxon>Trichophyton</taxon>
    </lineage>
</organism>
<feature type="domain" description="Protein kinase" evidence="1">
    <location>
        <begin position="1"/>
        <end position="168"/>
    </location>
</feature>
<dbReference type="Proteomes" id="UP000024533">
    <property type="component" value="Unassembled WGS sequence"/>
</dbReference>